<evidence type="ECO:0000313" key="4">
    <source>
        <dbReference type="EMBL" id="PIK61453.1"/>
    </source>
</evidence>
<feature type="binding site" evidence="3">
    <location>
        <begin position="48"/>
        <end position="51"/>
    </location>
    <ligand>
        <name>GTP</name>
        <dbReference type="ChEBI" id="CHEBI:37565"/>
    </ligand>
</feature>
<dbReference type="Pfam" id="PF00025">
    <property type="entry name" value="Arf"/>
    <property type="match status" value="1"/>
</dbReference>
<reference evidence="4 5" key="1">
    <citation type="journal article" date="2017" name="PLoS Biol.">
        <title>The sea cucumber genome provides insights into morphological evolution and visceral regeneration.</title>
        <authorList>
            <person name="Zhang X."/>
            <person name="Sun L."/>
            <person name="Yuan J."/>
            <person name="Sun Y."/>
            <person name="Gao Y."/>
            <person name="Zhang L."/>
            <person name="Li S."/>
            <person name="Dai H."/>
            <person name="Hamel J.F."/>
            <person name="Liu C."/>
            <person name="Yu Y."/>
            <person name="Liu S."/>
            <person name="Lin W."/>
            <person name="Guo K."/>
            <person name="Jin S."/>
            <person name="Xu P."/>
            <person name="Storey K.B."/>
            <person name="Huan P."/>
            <person name="Zhang T."/>
            <person name="Zhou Y."/>
            <person name="Zhang J."/>
            <person name="Lin C."/>
            <person name="Li X."/>
            <person name="Xing L."/>
            <person name="Huo D."/>
            <person name="Sun M."/>
            <person name="Wang L."/>
            <person name="Mercier A."/>
            <person name="Li F."/>
            <person name="Yang H."/>
            <person name="Xiang J."/>
        </authorList>
    </citation>
    <scope>NUCLEOTIDE SEQUENCE [LARGE SCALE GENOMIC DNA]</scope>
    <source>
        <strain evidence="4">Shaxun</strain>
        <tissue evidence="4">Muscle</tissue>
    </source>
</reference>
<dbReference type="InterPro" id="IPR027417">
    <property type="entry name" value="P-loop_NTPase"/>
</dbReference>
<gene>
    <name evidence="4" type="ORF">BSL78_01578</name>
</gene>
<proteinExistence type="predicted"/>
<keyword evidence="5" id="KW-1185">Reference proteome</keyword>
<dbReference type="AlphaFoldDB" id="A0A2G8LMH1"/>
<evidence type="ECO:0000256" key="2">
    <source>
        <dbReference type="ARBA" id="ARBA00023134"/>
    </source>
</evidence>
<protein>
    <submittedName>
        <fullName evidence="4">Putative ADP-ribosylation factor 1-like 2</fullName>
    </submittedName>
</protein>
<dbReference type="STRING" id="307972.A0A2G8LMH1"/>
<comment type="caution">
    <text evidence="4">The sequence shown here is derived from an EMBL/GenBank/DDBJ whole genome shotgun (WGS) entry which is preliminary data.</text>
</comment>
<evidence type="ECO:0000256" key="3">
    <source>
        <dbReference type="PIRSR" id="PIRSR606689-1"/>
    </source>
</evidence>
<dbReference type="PANTHER" id="PTHR11711">
    <property type="entry name" value="ADP RIBOSYLATION FACTOR-RELATED"/>
    <property type="match status" value="1"/>
</dbReference>
<dbReference type="OrthoDB" id="2011769at2759"/>
<name>A0A2G8LMH1_STIJA</name>
<dbReference type="SUPFAM" id="SSF52540">
    <property type="entry name" value="P-loop containing nucleoside triphosphate hydrolases"/>
    <property type="match status" value="1"/>
</dbReference>
<dbReference type="Gene3D" id="3.40.50.300">
    <property type="entry name" value="P-loop containing nucleotide triphosphate hydrolases"/>
    <property type="match status" value="1"/>
</dbReference>
<dbReference type="Proteomes" id="UP000230750">
    <property type="component" value="Unassembled WGS sequence"/>
</dbReference>
<organism evidence="4 5">
    <name type="scientific">Stichopus japonicus</name>
    <name type="common">Sea cucumber</name>
    <dbReference type="NCBI Taxonomy" id="307972"/>
    <lineage>
        <taxon>Eukaryota</taxon>
        <taxon>Metazoa</taxon>
        <taxon>Echinodermata</taxon>
        <taxon>Eleutherozoa</taxon>
        <taxon>Echinozoa</taxon>
        <taxon>Holothuroidea</taxon>
        <taxon>Aspidochirotacea</taxon>
        <taxon>Aspidochirotida</taxon>
        <taxon>Stichopodidae</taxon>
        <taxon>Apostichopus</taxon>
    </lineage>
</organism>
<dbReference type="GO" id="GO:0005525">
    <property type="term" value="F:GTP binding"/>
    <property type="evidence" value="ECO:0007669"/>
    <property type="project" value="UniProtKB-KW"/>
</dbReference>
<dbReference type="GO" id="GO:0003924">
    <property type="term" value="F:GTPase activity"/>
    <property type="evidence" value="ECO:0007669"/>
    <property type="project" value="InterPro"/>
</dbReference>
<dbReference type="EMBL" id="MRZV01000031">
    <property type="protein sequence ID" value="PIK61453.1"/>
    <property type="molecule type" value="Genomic_DNA"/>
</dbReference>
<accession>A0A2G8LMH1</accession>
<dbReference type="PROSITE" id="PS51417">
    <property type="entry name" value="ARF"/>
    <property type="match status" value="1"/>
</dbReference>
<dbReference type="InterPro" id="IPR006689">
    <property type="entry name" value="Small_GTPase_ARF/SAR"/>
</dbReference>
<evidence type="ECO:0000313" key="5">
    <source>
        <dbReference type="Proteomes" id="UP000230750"/>
    </source>
</evidence>
<keyword evidence="1 3" id="KW-0547">Nucleotide-binding</keyword>
<evidence type="ECO:0000256" key="1">
    <source>
        <dbReference type="ARBA" id="ARBA00022741"/>
    </source>
</evidence>
<sequence length="128" mass="14513">MHVFFITGLIFVVDSSDRNRLWEARDELFRALQNQYMTPGIPVVILANKQDLPGAMKSDEISEILELKRLSPQHPWHVQETQAHEGDGLTEAFKILARMVKQFHKELSKQTPSIVQKAASSSVDATEV</sequence>
<keyword evidence="2 3" id="KW-0342">GTP-binding</keyword>
<dbReference type="InterPro" id="IPR024156">
    <property type="entry name" value="Small_GTPase_ARF"/>
</dbReference>